<dbReference type="Proteomes" id="UP000036850">
    <property type="component" value="Unassembled WGS sequence"/>
</dbReference>
<sequence>MKQKSRQLLHVFVVALGLIFSIIYKATTSENEHVRLEEDVSKLLLKDGDKAKLLSFYESTDVTSLEIGVEGFSRSDALFEEKKNQYKVKTLNFVCSNDVLKKYLDAGDKIIIDLTVGENLADIIANLHVTSARCNRLGL</sequence>
<evidence type="ECO:0000313" key="1">
    <source>
        <dbReference type="EMBL" id="KNC68719.1"/>
    </source>
</evidence>
<protein>
    <submittedName>
        <fullName evidence="1">Uncharacterized protein</fullName>
    </submittedName>
</protein>
<dbReference type="PATRIC" id="fig|43658.6.peg.185"/>
<accession>A0A0L0EWD3</accession>
<dbReference type="AlphaFoldDB" id="A0A0L0EWD3"/>
<evidence type="ECO:0000313" key="2">
    <source>
        <dbReference type="Proteomes" id="UP000036850"/>
    </source>
</evidence>
<organism evidence="1 2">
    <name type="scientific">Pseudoalteromonas rubra</name>
    <dbReference type="NCBI Taxonomy" id="43658"/>
    <lineage>
        <taxon>Bacteria</taxon>
        <taxon>Pseudomonadati</taxon>
        <taxon>Pseudomonadota</taxon>
        <taxon>Gammaproteobacteria</taxon>
        <taxon>Alteromonadales</taxon>
        <taxon>Pseudoalteromonadaceae</taxon>
        <taxon>Pseudoalteromonas</taxon>
    </lineage>
</organism>
<reference evidence="2" key="1">
    <citation type="submission" date="2015-07" db="EMBL/GenBank/DDBJ databases">
        <title>Draft genome sequence of a Pseudoalteromonas rubra strain, OCN096, isolated from Kaneohe Bay, Oahu, Hawaii.</title>
        <authorList>
            <person name="Beurmann S."/>
            <person name="Ushijima B."/>
            <person name="Belcaid M."/>
            <person name="Callahan S.M."/>
            <person name="Aeby G.S."/>
        </authorList>
    </citation>
    <scope>NUCLEOTIDE SEQUENCE [LARGE SCALE GENOMIC DNA]</scope>
    <source>
        <strain evidence="2">OCN096</strain>
    </source>
</reference>
<name>A0A0L0EWD3_9GAMM</name>
<dbReference type="EMBL" id="LFZX01000012">
    <property type="protein sequence ID" value="KNC68719.1"/>
    <property type="molecule type" value="Genomic_DNA"/>
</dbReference>
<comment type="caution">
    <text evidence="1">The sequence shown here is derived from an EMBL/GenBank/DDBJ whole genome shotgun (WGS) entry which is preliminary data.</text>
</comment>
<gene>
    <name evidence="1" type="ORF">AC626_02915</name>
</gene>
<proteinExistence type="predicted"/>
<dbReference type="OrthoDB" id="6312666at2"/>